<evidence type="ECO:0000256" key="3">
    <source>
        <dbReference type="ARBA" id="ARBA00023125"/>
    </source>
</evidence>
<dbReference type="EMBL" id="AP012159">
    <property type="protein sequence ID" value="BAK84000.1"/>
    <property type="molecule type" value="Genomic_DNA"/>
</dbReference>
<dbReference type="SUPFAM" id="SSF56349">
    <property type="entry name" value="DNA breaking-rejoining enzymes"/>
    <property type="match status" value="1"/>
</dbReference>
<dbReference type="eggNOG" id="COG0582">
    <property type="taxonomic scope" value="Bacteria"/>
</dbReference>
<dbReference type="AlphaFoldDB" id="G2I7A3"/>
<accession>G2I7A3</accession>
<keyword evidence="4" id="KW-0233">DNA recombination</keyword>
<dbReference type="Pfam" id="PF13356">
    <property type="entry name" value="Arm-DNA-bind_3"/>
    <property type="match status" value="1"/>
</dbReference>
<organism evidence="6 7">
    <name type="scientific">Komagataeibacter medellinensis (strain NBRC 3288 / BCRC 11682 / LMG 1693 / Kondo 51)</name>
    <name type="common">Gluconacetobacter medellinensis</name>
    <dbReference type="NCBI Taxonomy" id="634177"/>
    <lineage>
        <taxon>Bacteria</taxon>
        <taxon>Pseudomonadati</taxon>
        <taxon>Pseudomonadota</taxon>
        <taxon>Alphaproteobacteria</taxon>
        <taxon>Acetobacterales</taxon>
        <taxon>Acetobacteraceae</taxon>
        <taxon>Komagataeibacter</taxon>
    </lineage>
</organism>
<dbReference type="CDD" id="cd00801">
    <property type="entry name" value="INT_P4_C"/>
    <property type="match status" value="1"/>
</dbReference>
<protein>
    <submittedName>
        <fullName evidence="6">Phage integrase</fullName>
    </submittedName>
</protein>
<gene>
    <name evidence="6" type="ordered locus">GLX_15880</name>
</gene>
<dbReference type="GO" id="GO:0003677">
    <property type="term" value="F:DNA binding"/>
    <property type="evidence" value="ECO:0007669"/>
    <property type="project" value="UniProtKB-KW"/>
</dbReference>
<evidence type="ECO:0000256" key="1">
    <source>
        <dbReference type="ARBA" id="ARBA00008857"/>
    </source>
</evidence>
<dbReference type="PANTHER" id="PTHR30629">
    <property type="entry name" value="PROPHAGE INTEGRASE"/>
    <property type="match status" value="1"/>
</dbReference>
<dbReference type="InterPro" id="IPR011010">
    <property type="entry name" value="DNA_brk_join_enz"/>
</dbReference>
<dbReference type="Gene3D" id="1.10.150.130">
    <property type="match status" value="1"/>
</dbReference>
<feature type="domain" description="Tyr recombinase" evidence="5">
    <location>
        <begin position="213"/>
        <end position="390"/>
    </location>
</feature>
<dbReference type="PROSITE" id="PS51898">
    <property type="entry name" value="TYR_RECOMBINASE"/>
    <property type="match status" value="1"/>
</dbReference>
<dbReference type="PANTHER" id="PTHR30629:SF2">
    <property type="entry name" value="PROPHAGE INTEGRASE INTS-RELATED"/>
    <property type="match status" value="1"/>
</dbReference>
<evidence type="ECO:0000256" key="2">
    <source>
        <dbReference type="ARBA" id="ARBA00022908"/>
    </source>
</evidence>
<proteinExistence type="inferred from homology"/>
<reference evidence="7" key="1">
    <citation type="journal article" date="2011" name="J. Bacteriol.">
        <title>Complete genome sequence of NBRC 3288, a unique cellulose-nonproducing strain of Gluconacetobacter xylinus isolated from vinegar.</title>
        <authorList>
            <person name="Ogino H."/>
            <person name="Azuma Y."/>
            <person name="Hosoyama A."/>
            <person name="Nakazawa H."/>
            <person name="Matsutani M."/>
            <person name="Hasegawa A."/>
            <person name="Otsuyama K."/>
            <person name="Matsushita K."/>
            <person name="Fujita N."/>
            <person name="Shirai M."/>
        </authorList>
    </citation>
    <scope>NUCLEOTIDE SEQUENCE [LARGE SCALE GENOMIC DNA]</scope>
    <source>
        <strain evidence="7">NBRC 3288 / BCRC 11682 / LMG 1693</strain>
    </source>
</reference>
<dbReference type="InterPro" id="IPR038488">
    <property type="entry name" value="Integrase_DNA-bd_sf"/>
</dbReference>
<dbReference type="RefSeq" id="WP_014105542.1">
    <property type="nucleotide sequence ID" value="NC_016027.1"/>
</dbReference>
<dbReference type="InterPro" id="IPR013762">
    <property type="entry name" value="Integrase-like_cat_sf"/>
</dbReference>
<dbReference type="InterPro" id="IPR025166">
    <property type="entry name" value="Integrase_DNA_bind_dom"/>
</dbReference>
<dbReference type="KEGG" id="gxy:GLX_15880"/>
<dbReference type="InterPro" id="IPR002104">
    <property type="entry name" value="Integrase_catalytic"/>
</dbReference>
<dbReference type="Proteomes" id="UP000009044">
    <property type="component" value="Chromosome"/>
</dbReference>
<dbReference type="PATRIC" id="fig|634177.7.peg.1814"/>
<keyword evidence="2" id="KW-0229">DNA integration</keyword>
<evidence type="ECO:0000259" key="5">
    <source>
        <dbReference type="PROSITE" id="PS51898"/>
    </source>
</evidence>
<dbReference type="InterPro" id="IPR010998">
    <property type="entry name" value="Integrase_recombinase_N"/>
</dbReference>
<name>G2I7A3_KOMMN</name>
<evidence type="ECO:0000313" key="7">
    <source>
        <dbReference type="Proteomes" id="UP000009044"/>
    </source>
</evidence>
<keyword evidence="3" id="KW-0238">DNA-binding</keyword>
<dbReference type="HOGENOM" id="CLU_027562_0_2_5"/>
<dbReference type="GO" id="GO:0006310">
    <property type="term" value="P:DNA recombination"/>
    <property type="evidence" value="ECO:0007669"/>
    <property type="project" value="UniProtKB-KW"/>
</dbReference>
<dbReference type="Gene3D" id="1.10.443.10">
    <property type="entry name" value="Intergrase catalytic core"/>
    <property type="match status" value="1"/>
</dbReference>
<dbReference type="GO" id="GO:0015074">
    <property type="term" value="P:DNA integration"/>
    <property type="evidence" value="ECO:0007669"/>
    <property type="project" value="UniProtKB-KW"/>
</dbReference>
<dbReference type="InterPro" id="IPR053876">
    <property type="entry name" value="Phage_int_M"/>
</dbReference>
<dbReference type="Gene3D" id="3.30.160.390">
    <property type="entry name" value="Integrase, DNA-binding domain"/>
    <property type="match status" value="1"/>
</dbReference>
<dbReference type="Pfam" id="PF22022">
    <property type="entry name" value="Phage_int_M"/>
    <property type="match status" value="1"/>
</dbReference>
<dbReference type="Pfam" id="PF00589">
    <property type="entry name" value="Phage_integrase"/>
    <property type="match status" value="1"/>
</dbReference>
<dbReference type="STRING" id="634177.GLX_15880"/>
<evidence type="ECO:0000256" key="4">
    <source>
        <dbReference type="ARBA" id="ARBA00023172"/>
    </source>
</evidence>
<comment type="similarity">
    <text evidence="1">Belongs to the 'phage' integrase family.</text>
</comment>
<dbReference type="InterPro" id="IPR050808">
    <property type="entry name" value="Phage_Integrase"/>
</dbReference>
<evidence type="ECO:0000313" key="6">
    <source>
        <dbReference type="EMBL" id="BAK84000.1"/>
    </source>
</evidence>
<sequence>MSRLAPHQLTARKVDTLKNGVLADGGNLWVVARHPSKVWTFRYTSPLTGKRRELGIGSATTVSLAEARRLAAEARNLMAQGIDPIDRKREEEAARKKLTAPTFEEVSRAYIKDQAPGWRDPRAVDIWTSSLTRFAFPVCGARQVNAVDTDDVLAIIRPLWSGMTETASRLRGRIERILDYARTSGWREGENPARWKGHLAAILPKPAAVAKVKHHAAVPRQDLPAVMDALSRAGGIAAYAVRFVCLTAARSGEVRSAVWSEVDLDAKVWIIPKEKMKAGREHRVPLSDGALTILRELLPLRDAGNGDLVFPGQKTGKPLSDVALSKALHLAAGTKDVTVHGLRSTFRDWAAEETDYPREVAEMALAHAIGNKVEAAYRRGDLFEKRQEMMKDWEQAAISVRRS</sequence>